<evidence type="ECO:0000313" key="5">
    <source>
        <dbReference type="EMBL" id="MDR7348368.1"/>
    </source>
</evidence>
<gene>
    <name evidence="5" type="ORF">J2S62_002625</name>
</gene>
<dbReference type="Gene3D" id="3.40.190.170">
    <property type="entry name" value="Bacterial extracellular solute-binding protein, family 7"/>
    <property type="match status" value="1"/>
</dbReference>
<comment type="caution">
    <text evidence="5">The sequence shown here is derived from an EMBL/GenBank/DDBJ whole genome shotgun (WGS) entry which is preliminary data.</text>
</comment>
<keyword evidence="3 4" id="KW-0732">Signal</keyword>
<dbReference type="EMBL" id="JAVDYJ010000001">
    <property type="protein sequence ID" value="MDR7348368.1"/>
    <property type="molecule type" value="Genomic_DNA"/>
</dbReference>
<protein>
    <submittedName>
        <fullName evidence="5">TRAP-type C4-dicarboxylate transport system substrate-binding protein</fullName>
    </submittedName>
</protein>
<organism evidence="5 6">
    <name type="scientific">Enteractinococcus fodinae</name>
    <dbReference type="NCBI Taxonomy" id="684663"/>
    <lineage>
        <taxon>Bacteria</taxon>
        <taxon>Bacillati</taxon>
        <taxon>Actinomycetota</taxon>
        <taxon>Actinomycetes</taxon>
        <taxon>Micrococcales</taxon>
        <taxon>Micrococcaceae</taxon>
    </lineage>
</organism>
<feature type="chain" id="PRO_5046078687" evidence="4">
    <location>
        <begin position="33"/>
        <end position="437"/>
    </location>
</feature>
<evidence type="ECO:0000256" key="2">
    <source>
        <dbReference type="ARBA" id="ARBA00022448"/>
    </source>
</evidence>
<keyword evidence="2" id="KW-0813">Transport</keyword>
<proteinExistence type="inferred from homology"/>
<reference evidence="5 6" key="1">
    <citation type="submission" date="2023-07" db="EMBL/GenBank/DDBJ databases">
        <title>Sequencing the genomes of 1000 actinobacteria strains.</title>
        <authorList>
            <person name="Klenk H.-P."/>
        </authorList>
    </citation>
    <scope>NUCLEOTIDE SEQUENCE [LARGE SCALE GENOMIC DNA]</scope>
    <source>
        <strain evidence="5 6">DSM 22966</strain>
    </source>
</reference>
<dbReference type="PANTHER" id="PTHR33376">
    <property type="match status" value="1"/>
</dbReference>
<dbReference type="InterPro" id="IPR038404">
    <property type="entry name" value="TRAP_DctP_sf"/>
</dbReference>
<feature type="signal peptide" evidence="4">
    <location>
        <begin position="1"/>
        <end position="32"/>
    </location>
</feature>
<evidence type="ECO:0000256" key="4">
    <source>
        <dbReference type="SAM" id="SignalP"/>
    </source>
</evidence>
<dbReference type="Proteomes" id="UP001183794">
    <property type="component" value="Unassembled WGS sequence"/>
</dbReference>
<dbReference type="InterPro" id="IPR018389">
    <property type="entry name" value="DctP_fam"/>
</dbReference>
<accession>A0ABU2B436</accession>
<keyword evidence="6" id="KW-1185">Reference proteome</keyword>
<dbReference type="Pfam" id="PF03480">
    <property type="entry name" value="DctP"/>
    <property type="match status" value="1"/>
</dbReference>
<name>A0ABU2B436_9MICC</name>
<comment type="similarity">
    <text evidence="1">Belongs to the bacterial solute-binding protein 7 family.</text>
</comment>
<dbReference type="RefSeq" id="WP_310175495.1">
    <property type="nucleotide sequence ID" value="NZ_BAABHE010000002.1"/>
</dbReference>
<evidence type="ECO:0000313" key="6">
    <source>
        <dbReference type="Proteomes" id="UP001183794"/>
    </source>
</evidence>
<evidence type="ECO:0000256" key="3">
    <source>
        <dbReference type="ARBA" id="ARBA00022729"/>
    </source>
</evidence>
<evidence type="ECO:0000256" key="1">
    <source>
        <dbReference type="ARBA" id="ARBA00009023"/>
    </source>
</evidence>
<dbReference type="PANTHER" id="PTHR33376:SF7">
    <property type="entry name" value="C4-DICARBOXYLATE-BINDING PROTEIN DCTB"/>
    <property type="match status" value="1"/>
</dbReference>
<dbReference type="PROSITE" id="PS51257">
    <property type="entry name" value="PROKAR_LIPOPROTEIN"/>
    <property type="match status" value="1"/>
</dbReference>
<sequence length="437" mass="47253">MTSKSPKLSRRRKTYGAVSLLAIAGLALSSCAGDTGEADADEANAETEGFEYGASQEEVNEAIADLEPVTLTFQNAAPSENAPAAQPVLKFMEAVEERSNGQITIEPVWSMSVANYPEVVDALQDGRIDMSYHLVGYEPQRFPEATDIGSALANIEYSPMVGEMTAYAVGAEIGWQNQGLLDSYEAEGLTPFAPFVANGAYSLSCNSELSTAEDMVGAQIRAGSLAQAKAVEHFDATPTSIEFAEAFEALQRGTIDCDLSPMGAKEISGVYEAAPHLGYTTQASWPRFPAAYLAGSTFQELPLAYQQIIFDSQQLGLGNDVGNYINSNALFIDDTLSIDGTINEFDQEMQDELANFITVLQDEAIEAGTIDADTVTRIEELDEKWSSAISEMGYADEGEMDNLNEWYDPDTDYDEFSWAVYEESAAMNYRPGSGNGS</sequence>